<dbReference type="Gramene" id="ESQ38192">
    <property type="protein sequence ID" value="ESQ38192"/>
    <property type="gene ID" value="EUTSA_v10029114mg"/>
</dbReference>
<evidence type="ECO:0000313" key="2">
    <source>
        <dbReference type="Proteomes" id="UP000030689"/>
    </source>
</evidence>
<proteinExistence type="predicted"/>
<keyword evidence="2" id="KW-1185">Reference proteome</keyword>
<dbReference type="EMBL" id="KI517537">
    <property type="protein sequence ID" value="ESQ38192.1"/>
    <property type="molecule type" value="Genomic_DNA"/>
</dbReference>
<evidence type="ECO:0000313" key="1">
    <source>
        <dbReference type="EMBL" id="ESQ38192.1"/>
    </source>
</evidence>
<sequence>MGADIKAVLEATTGCTEFLNSNSTGAVFDMINRSSQSCYRRVNIEIHLDPDFSQMINSLFDDQDIINVT</sequence>
<dbReference type="AlphaFoldDB" id="V4L775"/>
<dbReference type="KEGG" id="eus:EUTSA_v10029114mg"/>
<reference evidence="1 2" key="1">
    <citation type="journal article" date="2013" name="Front. Plant Sci.">
        <title>The Reference Genome of the Halophytic Plant Eutrema salsugineum.</title>
        <authorList>
            <person name="Yang R."/>
            <person name="Jarvis D.E."/>
            <person name="Chen H."/>
            <person name="Beilstein M.A."/>
            <person name="Grimwood J."/>
            <person name="Jenkins J."/>
            <person name="Shu S."/>
            <person name="Prochnik S."/>
            <person name="Xin M."/>
            <person name="Ma C."/>
            <person name="Schmutz J."/>
            <person name="Wing R.A."/>
            <person name="Mitchell-Olds T."/>
            <person name="Schumaker K.S."/>
            <person name="Wang X."/>
        </authorList>
    </citation>
    <scope>NUCLEOTIDE SEQUENCE [LARGE SCALE GENOMIC DNA]</scope>
</reference>
<gene>
    <name evidence="1" type="ORF">EUTSA_v10029114mg</name>
</gene>
<organism evidence="1 2">
    <name type="scientific">Eutrema salsugineum</name>
    <name type="common">Saltwater cress</name>
    <name type="synonym">Sisymbrium salsugineum</name>
    <dbReference type="NCBI Taxonomy" id="72664"/>
    <lineage>
        <taxon>Eukaryota</taxon>
        <taxon>Viridiplantae</taxon>
        <taxon>Streptophyta</taxon>
        <taxon>Embryophyta</taxon>
        <taxon>Tracheophyta</taxon>
        <taxon>Spermatophyta</taxon>
        <taxon>Magnoliopsida</taxon>
        <taxon>eudicotyledons</taxon>
        <taxon>Gunneridae</taxon>
        <taxon>Pentapetalae</taxon>
        <taxon>rosids</taxon>
        <taxon>malvids</taxon>
        <taxon>Brassicales</taxon>
        <taxon>Brassicaceae</taxon>
        <taxon>Eutremeae</taxon>
        <taxon>Eutrema</taxon>
    </lineage>
</organism>
<name>V4L775_EUTSA</name>
<accession>V4L775</accession>
<dbReference type="Proteomes" id="UP000030689">
    <property type="component" value="Unassembled WGS sequence"/>
</dbReference>
<protein>
    <submittedName>
        <fullName evidence="1">Uncharacterized protein</fullName>
    </submittedName>
</protein>